<dbReference type="EMBL" id="WITC01000128">
    <property type="protein sequence ID" value="MQX19006.1"/>
    <property type="molecule type" value="Genomic_DNA"/>
</dbReference>
<name>A0A6N7LMX3_SINTE</name>
<evidence type="ECO:0000313" key="3">
    <source>
        <dbReference type="EMBL" id="MQX19006.1"/>
    </source>
</evidence>
<accession>A0A6N7LMX3</accession>
<evidence type="ECO:0000256" key="1">
    <source>
        <dbReference type="SAM" id="MobiDB-lite"/>
    </source>
</evidence>
<dbReference type="Proteomes" id="UP000439983">
    <property type="component" value="Unassembled WGS sequence"/>
</dbReference>
<dbReference type="EMBL" id="WITC01000127">
    <property type="protein sequence ID" value="MQX18987.1"/>
    <property type="molecule type" value="Genomic_DNA"/>
</dbReference>
<comment type="caution">
    <text evidence="3">The sequence shown here is derived from an EMBL/GenBank/DDBJ whole genome shotgun (WGS) entry which is preliminary data.</text>
</comment>
<sequence length="104" mass="11556">MSILMIKSGLHGHIDELFAADLRRSSDAENQQALKTFLASVYSSLASLAWHLGADGNVFQREALPASELTDDAFFALNHEREFTVGGTGRDQRQVGTHNHRQQF</sequence>
<evidence type="ECO:0000313" key="4">
    <source>
        <dbReference type="Proteomes" id="UP000439983"/>
    </source>
</evidence>
<gene>
    <name evidence="2" type="ORF">GHK62_30925</name>
    <name evidence="3" type="ORF">GHK62_31035</name>
</gene>
<feature type="region of interest" description="Disordered" evidence="1">
    <location>
        <begin position="85"/>
        <end position="104"/>
    </location>
</feature>
<proteinExistence type="predicted"/>
<organism evidence="3 4">
    <name type="scientific">Sinorhizobium terangae</name>
    <dbReference type="NCBI Taxonomy" id="110322"/>
    <lineage>
        <taxon>Bacteria</taxon>
        <taxon>Pseudomonadati</taxon>
        <taxon>Pseudomonadota</taxon>
        <taxon>Alphaproteobacteria</taxon>
        <taxon>Hyphomicrobiales</taxon>
        <taxon>Rhizobiaceae</taxon>
        <taxon>Sinorhizobium/Ensifer group</taxon>
        <taxon>Sinorhizobium</taxon>
    </lineage>
</organism>
<dbReference type="OrthoDB" id="8278022at2"/>
<dbReference type="AlphaFoldDB" id="A0A6N7LMX3"/>
<protein>
    <submittedName>
        <fullName evidence="3">Uncharacterized protein</fullName>
    </submittedName>
</protein>
<evidence type="ECO:0000313" key="2">
    <source>
        <dbReference type="EMBL" id="MQX18987.1"/>
    </source>
</evidence>
<keyword evidence="4" id="KW-1185">Reference proteome</keyword>
<dbReference type="RefSeq" id="WP_153442811.1">
    <property type="nucleotide sequence ID" value="NZ_CP121659.1"/>
</dbReference>
<reference evidence="3 4" key="1">
    <citation type="journal article" date="2013" name="Genome Biol.">
        <title>Comparative genomics of the core and accessory genomes of 48 Sinorhizobium strains comprising five genospecies.</title>
        <authorList>
            <person name="Sugawara M."/>
            <person name="Epstein B."/>
            <person name="Badgley B.D."/>
            <person name="Unno T."/>
            <person name="Xu L."/>
            <person name="Reese J."/>
            <person name="Gyaneshwar P."/>
            <person name="Denny R."/>
            <person name="Mudge J."/>
            <person name="Bharti A.K."/>
            <person name="Farmer A.D."/>
            <person name="May G.D."/>
            <person name="Woodward J.E."/>
            <person name="Medigue C."/>
            <person name="Vallenet D."/>
            <person name="Lajus A."/>
            <person name="Rouy Z."/>
            <person name="Martinez-Vaz B."/>
            <person name="Tiffin P."/>
            <person name="Young N.D."/>
            <person name="Sadowsky M.J."/>
        </authorList>
    </citation>
    <scope>NUCLEOTIDE SEQUENCE [LARGE SCALE GENOMIC DNA]</scope>
    <source>
        <strain evidence="3 4">USDA4894</strain>
    </source>
</reference>